<organism evidence="1 2">
    <name type="scientific">Anaerorhabdus furcosa</name>
    <dbReference type="NCBI Taxonomy" id="118967"/>
    <lineage>
        <taxon>Bacteria</taxon>
        <taxon>Bacillati</taxon>
        <taxon>Bacillota</taxon>
        <taxon>Erysipelotrichia</taxon>
        <taxon>Erysipelotrichales</taxon>
        <taxon>Erysipelotrichaceae</taxon>
        <taxon>Anaerorhabdus</taxon>
    </lineage>
</organism>
<evidence type="ECO:0000313" key="1">
    <source>
        <dbReference type="EMBL" id="SJZ61109.1"/>
    </source>
</evidence>
<proteinExistence type="predicted"/>
<dbReference type="AlphaFoldDB" id="A0A1T4M278"/>
<reference evidence="2" key="1">
    <citation type="submission" date="2017-02" db="EMBL/GenBank/DDBJ databases">
        <authorList>
            <person name="Varghese N."/>
            <person name="Submissions S."/>
        </authorList>
    </citation>
    <scope>NUCLEOTIDE SEQUENCE [LARGE SCALE GENOMIC DNA]</scope>
    <source>
        <strain evidence="2">ATCC 25662</strain>
    </source>
</reference>
<accession>A0A1T4M278</accession>
<dbReference type="RefSeq" id="WP_078711561.1">
    <property type="nucleotide sequence ID" value="NZ_FUWY01000002.1"/>
</dbReference>
<dbReference type="Proteomes" id="UP000243297">
    <property type="component" value="Unassembled WGS sequence"/>
</dbReference>
<protein>
    <submittedName>
        <fullName evidence="1">Uncharacterized protein</fullName>
    </submittedName>
</protein>
<evidence type="ECO:0000313" key="2">
    <source>
        <dbReference type="Proteomes" id="UP000243297"/>
    </source>
</evidence>
<sequence>MENKFDKEKYKAEWKKKNMRMVGSQFNIEFVNEFKKACNILVTTQADVIRTAMIETIEKAKQKNNDV</sequence>
<name>A0A1T4M278_9FIRM</name>
<dbReference type="EMBL" id="FUWY01000002">
    <property type="protein sequence ID" value="SJZ61109.1"/>
    <property type="molecule type" value="Genomic_DNA"/>
</dbReference>
<keyword evidence="2" id="KW-1185">Reference proteome</keyword>
<dbReference type="STRING" id="118967.SAMN02745191_1152"/>
<gene>
    <name evidence="1" type="ORF">SAMN02745191_1152</name>
</gene>